<sequence>MMLTEGIRLRQAGMVLLISLVFLLLLSLIGLSSMQGAVTQQKIAGSLWQRNQSLQSAESGLRRGEQAIQRSFAALPLCQSMVACAPPQAAFSVVGDGVDPVSGVIWVALKGGVYGIQFLGPAVGLAHLPAQTPAAVYRVTAVGLSGQLRTVLESVYARVEEEGGSRFRRVAWRQLQ</sequence>
<dbReference type="EMBL" id="CP011507">
    <property type="protein sequence ID" value="AKS06456.1"/>
    <property type="molecule type" value="Genomic_DNA"/>
</dbReference>
<reference evidence="2 3" key="1">
    <citation type="journal article" date="2015" name="Genome Announc.">
        <title>Complete Genome Sequence of the Rhizobacterium Pseudomonas trivialis Strain IHBB745 with Multiple Plant Growth-Promoting Activities and Tolerance to Desiccation and Alkalinity.</title>
        <authorList>
            <person name="Gulati A."/>
            <person name="Swarnkar M.K."/>
            <person name="Vyas P."/>
            <person name="Rahi P."/>
            <person name="Thakur R."/>
            <person name="Thakur N."/>
            <person name="Singh A.K."/>
        </authorList>
    </citation>
    <scope>NUCLEOTIDE SEQUENCE [LARGE SCALE GENOMIC DNA]</scope>
    <source>
        <strain evidence="3">745</strain>
    </source>
</reference>
<dbReference type="RefSeq" id="WP_049710069.1">
    <property type="nucleotide sequence ID" value="NZ_CP011507.1"/>
</dbReference>
<feature type="domain" description="Type 4 fimbrial biogenesis protein PilX N-terminal" evidence="1">
    <location>
        <begin position="12"/>
        <end position="62"/>
    </location>
</feature>
<accession>A0A0H5A6C4</accession>
<evidence type="ECO:0000313" key="3">
    <source>
        <dbReference type="Proteomes" id="UP000036608"/>
    </source>
</evidence>
<dbReference type="OrthoDB" id="5298746at2"/>
<evidence type="ECO:0000259" key="1">
    <source>
        <dbReference type="Pfam" id="PF14341"/>
    </source>
</evidence>
<reference evidence="3" key="2">
    <citation type="submission" date="2015-05" db="EMBL/GenBank/DDBJ databases">
        <authorList>
            <person name="Swarnkar M.K."/>
            <person name="Vyas P."/>
            <person name="Rahi P."/>
            <person name="Thakur R."/>
            <person name="Thakur N."/>
            <person name="Singh A.K."/>
            <person name="Gulati A."/>
        </authorList>
    </citation>
    <scope>NUCLEOTIDE SEQUENCE [LARGE SCALE GENOMIC DNA]</scope>
    <source>
        <strain evidence="3">745</strain>
    </source>
</reference>
<evidence type="ECO:0000313" key="2">
    <source>
        <dbReference type="EMBL" id="AKS06456.1"/>
    </source>
</evidence>
<dbReference type="InterPro" id="IPR025746">
    <property type="entry name" value="PilX_N_dom"/>
</dbReference>
<dbReference type="PATRIC" id="fig|200450.3.peg.2102"/>
<dbReference type="AlphaFoldDB" id="A0A0H5A6C4"/>
<name>A0A0H5A6C4_9PSED</name>
<dbReference type="Proteomes" id="UP000036608">
    <property type="component" value="Chromosome"/>
</dbReference>
<gene>
    <name evidence="2" type="ORF">AA957_10140</name>
</gene>
<protein>
    <submittedName>
        <fullName evidence="2">Pilus assembly protein PilX</fullName>
    </submittedName>
</protein>
<dbReference type="Pfam" id="PF14341">
    <property type="entry name" value="PilX_N"/>
    <property type="match status" value="1"/>
</dbReference>
<proteinExistence type="predicted"/>
<organism evidence="2 3">
    <name type="scientific">Pseudomonas trivialis</name>
    <dbReference type="NCBI Taxonomy" id="200450"/>
    <lineage>
        <taxon>Bacteria</taxon>
        <taxon>Pseudomonadati</taxon>
        <taxon>Pseudomonadota</taxon>
        <taxon>Gammaproteobacteria</taxon>
        <taxon>Pseudomonadales</taxon>
        <taxon>Pseudomonadaceae</taxon>
        <taxon>Pseudomonas</taxon>
    </lineage>
</organism>
<dbReference type="KEGG" id="ptv:AA957_10140"/>